<comment type="subcellular location">
    <subcellularLocation>
        <location evidence="1">Membrane</location>
        <topology evidence="1">Multi-pass membrane protein</topology>
    </subcellularLocation>
</comment>
<keyword evidence="3 8" id="KW-0812">Transmembrane</keyword>
<comment type="similarity">
    <text evidence="2 6">Belongs to the CDC50/LEM3 family.</text>
</comment>
<dbReference type="PANTHER" id="PTHR10926">
    <property type="entry name" value="CELL CYCLE CONTROL PROTEIN 50"/>
    <property type="match status" value="1"/>
</dbReference>
<evidence type="ECO:0008006" key="10">
    <source>
        <dbReference type="Google" id="ProtNLM"/>
    </source>
</evidence>
<proteinExistence type="inferred from homology"/>
<dbReference type="Pfam" id="PF03381">
    <property type="entry name" value="CDC50"/>
    <property type="match status" value="1"/>
</dbReference>
<feature type="region of interest" description="Disordered" evidence="7">
    <location>
        <begin position="1"/>
        <end position="21"/>
    </location>
</feature>
<protein>
    <recommendedName>
        <fullName evidence="10">Cell cycle control protein 50A</fullName>
    </recommendedName>
</protein>
<evidence type="ECO:0000256" key="5">
    <source>
        <dbReference type="ARBA" id="ARBA00023136"/>
    </source>
</evidence>
<evidence type="ECO:0000256" key="3">
    <source>
        <dbReference type="ARBA" id="ARBA00022692"/>
    </source>
</evidence>
<feature type="transmembrane region" description="Helical" evidence="8">
    <location>
        <begin position="31"/>
        <end position="53"/>
    </location>
</feature>
<dbReference type="GO" id="GO:0005794">
    <property type="term" value="C:Golgi apparatus"/>
    <property type="evidence" value="ECO:0007669"/>
    <property type="project" value="TreeGrafter"/>
</dbReference>
<dbReference type="EMBL" id="HBIO01010893">
    <property type="protein sequence ID" value="CAE0463608.1"/>
    <property type="molecule type" value="Transcribed_RNA"/>
</dbReference>
<dbReference type="PANTHER" id="PTHR10926:SF0">
    <property type="entry name" value="CDC50, ISOFORM A"/>
    <property type="match status" value="1"/>
</dbReference>
<dbReference type="PIRSF" id="PIRSF015840">
    <property type="entry name" value="DUF284_TM_euk"/>
    <property type="match status" value="1"/>
</dbReference>
<evidence type="ECO:0000256" key="8">
    <source>
        <dbReference type="SAM" id="Phobius"/>
    </source>
</evidence>
<evidence type="ECO:0000256" key="4">
    <source>
        <dbReference type="ARBA" id="ARBA00022989"/>
    </source>
</evidence>
<evidence type="ECO:0000313" key="9">
    <source>
        <dbReference type="EMBL" id="CAE0463608.1"/>
    </source>
</evidence>
<evidence type="ECO:0000256" key="2">
    <source>
        <dbReference type="ARBA" id="ARBA00009457"/>
    </source>
</evidence>
<dbReference type="GO" id="GO:0005783">
    <property type="term" value="C:endoplasmic reticulum"/>
    <property type="evidence" value="ECO:0007669"/>
    <property type="project" value="TreeGrafter"/>
</dbReference>
<name>A0A7S3Q2P2_9STRA</name>
<feature type="transmembrane region" description="Helical" evidence="8">
    <location>
        <begin position="348"/>
        <end position="368"/>
    </location>
</feature>
<feature type="compositionally biased region" description="Basic and acidic residues" evidence="7">
    <location>
        <begin position="11"/>
        <end position="21"/>
    </location>
</feature>
<dbReference type="InterPro" id="IPR005045">
    <property type="entry name" value="CDC50/LEM3_fam"/>
</dbReference>
<reference evidence="9" key="1">
    <citation type="submission" date="2021-01" db="EMBL/GenBank/DDBJ databases">
        <authorList>
            <person name="Corre E."/>
            <person name="Pelletier E."/>
            <person name="Niang G."/>
            <person name="Scheremetjew M."/>
            <person name="Finn R."/>
            <person name="Kale V."/>
            <person name="Holt S."/>
            <person name="Cochrane G."/>
            <person name="Meng A."/>
            <person name="Brown T."/>
            <person name="Cohen L."/>
        </authorList>
    </citation>
    <scope>NUCLEOTIDE SEQUENCE</scope>
    <source>
        <strain evidence="9">MM31A-1</strain>
    </source>
</reference>
<accession>A0A7S3Q2P2</accession>
<sequence length="394" mass="44998">MKSNSIIEPTPTREPEDTDVRQQRVKAWNPILDPVYVILGFLGIGALFIPTGWKLRQISDNVKEYGLQYDGPDEDFDDDGSPCAIGVANEGRKCQISFNVTEEMEAPIMVYYEIENFHQNHRIYSVSRDSAQLLGSLKQDRRIAKLCDPLNKLGDVIINPCGLIANTFFNDVFKIDLEFTNGNIEMIEDGIAWQSDLEYKFNQVDGYQEKICGDTCDDEACDCDIVDDDGKGAWSCKEPWFDEKENKCYLFSYPNDENTQYLYETYPDTISPREGVTNEHFVNWMRIASMPKFRKLYGVINTDLRVNDKLTFDVTANWEVQSFKGKKTLVITTASPFGGRNIQFGNSFLGVGSICVIAAAFFALKHLIKPRRLADKKFLKYNREDSNGNRPKME</sequence>
<keyword evidence="4 8" id="KW-1133">Transmembrane helix</keyword>
<evidence type="ECO:0000256" key="1">
    <source>
        <dbReference type="ARBA" id="ARBA00004141"/>
    </source>
</evidence>
<organism evidence="9">
    <name type="scientific">Chaetoceros debilis</name>
    <dbReference type="NCBI Taxonomy" id="122233"/>
    <lineage>
        <taxon>Eukaryota</taxon>
        <taxon>Sar</taxon>
        <taxon>Stramenopiles</taxon>
        <taxon>Ochrophyta</taxon>
        <taxon>Bacillariophyta</taxon>
        <taxon>Coscinodiscophyceae</taxon>
        <taxon>Chaetocerotophycidae</taxon>
        <taxon>Chaetocerotales</taxon>
        <taxon>Chaetocerotaceae</taxon>
        <taxon>Chaetoceros</taxon>
    </lineage>
</organism>
<keyword evidence="5 6" id="KW-0472">Membrane</keyword>
<evidence type="ECO:0000256" key="7">
    <source>
        <dbReference type="SAM" id="MobiDB-lite"/>
    </source>
</evidence>
<evidence type="ECO:0000256" key="6">
    <source>
        <dbReference type="PIRNR" id="PIRNR015840"/>
    </source>
</evidence>
<dbReference type="GO" id="GO:0005886">
    <property type="term" value="C:plasma membrane"/>
    <property type="evidence" value="ECO:0007669"/>
    <property type="project" value="TreeGrafter"/>
</dbReference>
<dbReference type="AlphaFoldDB" id="A0A7S3Q2P2"/>
<gene>
    <name evidence="9" type="ORF">CDEB00056_LOCUS8449</name>
</gene>